<dbReference type="Proteomes" id="UP000789860">
    <property type="component" value="Unassembled WGS sequence"/>
</dbReference>
<name>A0ACA9MU47_9GLOM</name>
<keyword evidence="2" id="KW-1185">Reference proteome</keyword>
<gene>
    <name evidence="1" type="ORF">SCALOS_LOCUS6855</name>
</gene>
<comment type="caution">
    <text evidence="1">The sequence shown here is derived from an EMBL/GenBank/DDBJ whole genome shotgun (WGS) entry which is preliminary data.</text>
</comment>
<protein>
    <submittedName>
        <fullName evidence="1">5387_t:CDS:1</fullName>
    </submittedName>
</protein>
<dbReference type="EMBL" id="CAJVPM010014053">
    <property type="protein sequence ID" value="CAG8598812.1"/>
    <property type="molecule type" value="Genomic_DNA"/>
</dbReference>
<evidence type="ECO:0000313" key="1">
    <source>
        <dbReference type="EMBL" id="CAG8598812.1"/>
    </source>
</evidence>
<reference evidence="1" key="1">
    <citation type="submission" date="2021-06" db="EMBL/GenBank/DDBJ databases">
        <authorList>
            <person name="Kallberg Y."/>
            <person name="Tangrot J."/>
            <person name="Rosling A."/>
        </authorList>
    </citation>
    <scope>NUCLEOTIDE SEQUENCE</scope>
    <source>
        <strain evidence="1">AU212A</strain>
    </source>
</reference>
<feature type="non-terminal residue" evidence="1">
    <location>
        <position position="1"/>
    </location>
</feature>
<accession>A0ACA9MU47</accession>
<organism evidence="1 2">
    <name type="scientific">Scutellospora calospora</name>
    <dbReference type="NCBI Taxonomy" id="85575"/>
    <lineage>
        <taxon>Eukaryota</taxon>
        <taxon>Fungi</taxon>
        <taxon>Fungi incertae sedis</taxon>
        <taxon>Mucoromycota</taxon>
        <taxon>Glomeromycotina</taxon>
        <taxon>Glomeromycetes</taxon>
        <taxon>Diversisporales</taxon>
        <taxon>Gigasporaceae</taxon>
        <taxon>Scutellospora</taxon>
    </lineage>
</organism>
<sequence>CHKKDSIPRKGGFKSKRGLTKGAKALVPKKRKFIDWNMDEVQGKHVKTHDTRSKSVNKGENMNIAQESTVTKLNSEQGQEQTVATSNNTSIDWSEDVDLEFSVGEDLTDTGSSNSDESENSARNIKELSGKMAERSDVMNTDMQVDDLNQISGNITSNSDKKSSEEHRVRAKNLETTEPLTFSVNNPYVSEAMQGSSTDSNSNSQEKASEESRKNSEQVTNEAIVDERPDERIQETHDLPTTSTSGGEEGKIVDTLTTEEMEKSRTEDGGQELKDGDDMDSIETNEDLKQAMDEDSFIKVINKKSKKKKTGIPVAEKRVSPYQKNREVKKKQGPVG</sequence>
<evidence type="ECO:0000313" key="2">
    <source>
        <dbReference type="Proteomes" id="UP000789860"/>
    </source>
</evidence>
<proteinExistence type="predicted"/>